<dbReference type="PANTHER" id="PTHR30570">
    <property type="entry name" value="PERIPLASMIC PHOSPHATE BINDING COMPONENT OF PHOSPHATE ABC TRANSPORTER"/>
    <property type="match status" value="1"/>
</dbReference>
<dbReference type="InterPro" id="IPR024370">
    <property type="entry name" value="PBP_domain"/>
</dbReference>
<dbReference type="GO" id="GO:0042597">
    <property type="term" value="C:periplasmic space"/>
    <property type="evidence" value="ECO:0007669"/>
    <property type="project" value="UniProtKB-SubCell"/>
</dbReference>
<comment type="similarity">
    <text evidence="1 4">Belongs to the PstS family.</text>
</comment>
<dbReference type="GO" id="GO:0007155">
    <property type="term" value="P:cell adhesion"/>
    <property type="evidence" value="ECO:0007669"/>
    <property type="project" value="UniProtKB-UniRule"/>
</dbReference>
<dbReference type="PANTHER" id="PTHR30570:SF1">
    <property type="entry name" value="PHOSPHATE-BINDING PROTEIN PSTS"/>
    <property type="match status" value="1"/>
</dbReference>
<dbReference type="RefSeq" id="WP_306099798.1">
    <property type="nucleotide sequence ID" value="NZ_CP162602.1"/>
</dbReference>
<keyword evidence="6" id="KW-0614">Plasmid</keyword>
<evidence type="ECO:0000256" key="2">
    <source>
        <dbReference type="ARBA" id="ARBA00022448"/>
    </source>
</evidence>
<dbReference type="NCBIfam" id="TIGR02136">
    <property type="entry name" value="ptsS_2"/>
    <property type="match status" value="1"/>
</dbReference>
<sequence length="276" mass="29921">MKSSLLLTLSLIITSSPFAAAAKTITVSGSTSVARIMDVLAESYEKQNPEHSIAVQAVDSSAGITLVNKGVVPIGMSSRYLTEAEKEPSMVVETLAYDGLAVVVNKANPIDNLTEKQLFNIYQGKITNWSELGGPDKKIAVVTREASSGSRYSFETLLGLTQIINEQLVSNANPGNLVVNSNGMMKTLVSNNPQSIGFISLGSVDQSVKALKFNGIEASNRNIANQSYGLIRPFIILYHHDRLDEEARAFIDYLHSKEAKQLMNDYGYSANKTAVQ</sequence>
<dbReference type="AlphaFoldDB" id="A0AB39HFT3"/>
<dbReference type="Pfam" id="PF12849">
    <property type="entry name" value="PBP_like_2"/>
    <property type="match status" value="1"/>
</dbReference>
<keyword evidence="3 4" id="KW-0732">Signal</keyword>
<protein>
    <recommendedName>
        <fullName evidence="4">Phosphate-binding protein</fullName>
    </recommendedName>
</protein>
<feature type="domain" description="PBP" evidence="5">
    <location>
        <begin position="19"/>
        <end position="258"/>
    </location>
</feature>
<dbReference type="GO" id="GO:0005576">
    <property type="term" value="C:extracellular region"/>
    <property type="evidence" value="ECO:0007669"/>
    <property type="project" value="UniProtKB-SubCell"/>
</dbReference>
<keyword evidence="4" id="KW-0574">Periplasm</keyword>
<name>A0AB39HFT3_9VIBR</name>
<evidence type="ECO:0000313" key="6">
    <source>
        <dbReference type="EMBL" id="XDK26884.1"/>
    </source>
</evidence>
<keyword evidence="4" id="KW-0592">Phosphate transport</keyword>
<evidence type="ECO:0000256" key="3">
    <source>
        <dbReference type="ARBA" id="ARBA00022729"/>
    </source>
</evidence>
<feature type="chain" id="PRO_5044048592" description="Phosphate-binding protein" evidence="4">
    <location>
        <begin position="22"/>
        <end position="276"/>
    </location>
</feature>
<dbReference type="CDD" id="cd13653">
    <property type="entry name" value="PBP2_phosphate_like_1"/>
    <property type="match status" value="1"/>
</dbReference>
<comment type="function">
    <text evidence="4">Involved in the system for phosphate transport across the cytoplasmic membrane.</text>
</comment>
<accession>A0AB39HFT3</accession>
<keyword evidence="4" id="KW-0964">Secreted</keyword>
<proteinExistence type="inferred from homology"/>
<gene>
    <name evidence="6" type="ORF">AB0763_13960</name>
</gene>
<dbReference type="InterPro" id="IPR011862">
    <property type="entry name" value="Phos-bd"/>
</dbReference>
<reference evidence="6" key="1">
    <citation type="submission" date="2024-07" db="EMBL/GenBank/DDBJ databases">
        <title>Genome Analysis of a Potential Novel Vibrio Species Secreting pH- and Thermo-stable Alginate Lyase and its Application in Producing Alginate Oligosaccharides.</title>
        <authorList>
            <person name="Huang H."/>
            <person name="Bao K."/>
        </authorList>
    </citation>
    <scope>NUCLEOTIDE SEQUENCE</scope>
    <source>
        <strain evidence="6">HB236076</strain>
        <plasmid evidence="6">p-HB236076</plasmid>
    </source>
</reference>
<evidence type="ECO:0000259" key="5">
    <source>
        <dbReference type="Pfam" id="PF12849"/>
    </source>
</evidence>
<comment type="subcellular location">
    <subcellularLocation>
        <location evidence="4">Periplasm</location>
    </subcellularLocation>
    <subcellularLocation>
        <location evidence="4">Secreted</location>
    </subcellularLocation>
</comment>
<evidence type="ECO:0000256" key="1">
    <source>
        <dbReference type="ARBA" id="ARBA00008725"/>
    </source>
</evidence>
<dbReference type="InterPro" id="IPR050811">
    <property type="entry name" value="Phosphate_ABC_transporter"/>
</dbReference>
<dbReference type="Gene3D" id="3.40.190.10">
    <property type="entry name" value="Periplasmic binding protein-like II"/>
    <property type="match status" value="2"/>
</dbReference>
<dbReference type="EMBL" id="CP162602">
    <property type="protein sequence ID" value="XDK26884.1"/>
    <property type="molecule type" value="Genomic_DNA"/>
</dbReference>
<dbReference type="KEGG" id="vih:AB0763_13960"/>
<dbReference type="GO" id="GO:0042301">
    <property type="term" value="F:phosphate ion binding"/>
    <property type="evidence" value="ECO:0007669"/>
    <property type="project" value="UniProtKB-UniRule"/>
</dbReference>
<geneLocation type="plasmid" evidence="6">
    <name>p-HB236076</name>
</geneLocation>
<feature type="signal peptide" evidence="4">
    <location>
        <begin position="1"/>
        <end position="21"/>
    </location>
</feature>
<keyword evidence="2 4" id="KW-0813">Transport</keyword>
<dbReference type="SUPFAM" id="SSF53850">
    <property type="entry name" value="Periplasmic binding protein-like II"/>
    <property type="match status" value="1"/>
</dbReference>
<evidence type="ECO:0000256" key="4">
    <source>
        <dbReference type="RuleBase" id="RU367119"/>
    </source>
</evidence>
<dbReference type="GO" id="GO:0006817">
    <property type="term" value="P:phosphate ion transport"/>
    <property type="evidence" value="ECO:0007669"/>
    <property type="project" value="UniProtKB-UniRule"/>
</dbReference>
<organism evidence="6">
    <name type="scientific">Vibrio sp. HB236076</name>
    <dbReference type="NCBI Taxonomy" id="3232307"/>
    <lineage>
        <taxon>Bacteria</taxon>
        <taxon>Pseudomonadati</taxon>
        <taxon>Pseudomonadota</taxon>
        <taxon>Gammaproteobacteria</taxon>
        <taxon>Vibrionales</taxon>
        <taxon>Vibrionaceae</taxon>
        <taxon>Vibrio</taxon>
    </lineage>
</organism>